<accession>A0ABQ1ZL21</accession>
<evidence type="ECO:0000313" key="2">
    <source>
        <dbReference type="Proteomes" id="UP000605427"/>
    </source>
</evidence>
<evidence type="ECO:0000313" key="1">
    <source>
        <dbReference type="EMBL" id="GGH67812.1"/>
    </source>
</evidence>
<dbReference type="Proteomes" id="UP000605427">
    <property type="component" value="Unassembled WGS sequence"/>
</dbReference>
<dbReference type="EMBL" id="BMDD01000001">
    <property type="protein sequence ID" value="GGH67812.1"/>
    <property type="molecule type" value="Genomic_DNA"/>
</dbReference>
<comment type="caution">
    <text evidence="1">The sequence shown here is derived from an EMBL/GenBank/DDBJ whole genome shotgun (WGS) entry which is preliminary data.</text>
</comment>
<gene>
    <name evidence="1" type="ORF">GCM10007362_01200</name>
</gene>
<sequence>MQRRTLRSYTEFLPPLGSLAGSTSSNALRTFKENSTFIKSSSATESEKMYRKFS</sequence>
<keyword evidence="2" id="KW-1185">Reference proteome</keyword>
<reference evidence="2" key="1">
    <citation type="journal article" date="2019" name="Int. J. Syst. Evol. Microbiol.">
        <title>The Global Catalogue of Microorganisms (GCM) 10K type strain sequencing project: providing services to taxonomists for standard genome sequencing and annotation.</title>
        <authorList>
            <consortium name="The Broad Institute Genomics Platform"/>
            <consortium name="The Broad Institute Genome Sequencing Center for Infectious Disease"/>
            <person name="Wu L."/>
            <person name="Ma J."/>
        </authorList>
    </citation>
    <scope>NUCLEOTIDE SEQUENCE [LARGE SCALE GENOMIC DNA]</scope>
    <source>
        <strain evidence="2">CCM 8702</strain>
    </source>
</reference>
<proteinExistence type="predicted"/>
<organism evidence="1 2">
    <name type="scientific">Saccharibacillus endophyticus</name>
    <dbReference type="NCBI Taxonomy" id="2060666"/>
    <lineage>
        <taxon>Bacteria</taxon>
        <taxon>Bacillati</taxon>
        <taxon>Bacillota</taxon>
        <taxon>Bacilli</taxon>
        <taxon>Bacillales</taxon>
        <taxon>Paenibacillaceae</taxon>
        <taxon>Saccharibacillus</taxon>
    </lineage>
</organism>
<protein>
    <submittedName>
        <fullName evidence="1">Uncharacterized protein</fullName>
    </submittedName>
</protein>
<name>A0ABQ1ZL21_9BACL</name>